<feature type="region of interest" description="Disordered" evidence="1">
    <location>
        <begin position="162"/>
        <end position="209"/>
    </location>
</feature>
<reference evidence="3" key="1">
    <citation type="submission" date="2021-07" db="EMBL/GenBank/DDBJ databases">
        <title>Genome Resource of American Ginseng Black Spot Pathogen Alternaria panax.</title>
        <authorList>
            <person name="Qiu C."/>
            <person name="Wang W."/>
            <person name="Liu Z."/>
        </authorList>
    </citation>
    <scope>NUCLEOTIDE SEQUENCE</scope>
    <source>
        <strain evidence="3">BNCC115425</strain>
    </source>
</reference>
<feature type="region of interest" description="Disordered" evidence="1">
    <location>
        <begin position="283"/>
        <end position="324"/>
    </location>
</feature>
<dbReference type="Proteomes" id="UP001199106">
    <property type="component" value="Unassembled WGS sequence"/>
</dbReference>
<evidence type="ECO:0000256" key="2">
    <source>
        <dbReference type="SAM" id="Phobius"/>
    </source>
</evidence>
<evidence type="ECO:0000313" key="3">
    <source>
        <dbReference type="EMBL" id="KAG9187489.1"/>
    </source>
</evidence>
<dbReference type="EMBL" id="JAANER010000007">
    <property type="protein sequence ID" value="KAG9187489.1"/>
    <property type="molecule type" value="Genomic_DNA"/>
</dbReference>
<name>A0AAD4FH52_9PLEO</name>
<accession>A0AAD4FH52</accession>
<proteinExistence type="predicted"/>
<organism evidence="3 4">
    <name type="scientific">Alternaria panax</name>
    <dbReference type="NCBI Taxonomy" id="48097"/>
    <lineage>
        <taxon>Eukaryota</taxon>
        <taxon>Fungi</taxon>
        <taxon>Dikarya</taxon>
        <taxon>Ascomycota</taxon>
        <taxon>Pezizomycotina</taxon>
        <taxon>Dothideomycetes</taxon>
        <taxon>Pleosporomycetidae</taxon>
        <taxon>Pleosporales</taxon>
        <taxon>Pleosporineae</taxon>
        <taxon>Pleosporaceae</taxon>
        <taxon>Alternaria</taxon>
        <taxon>Alternaria sect. Panax</taxon>
    </lineage>
</organism>
<dbReference type="AlphaFoldDB" id="A0AAD4FH52"/>
<feature type="transmembrane region" description="Helical" evidence="2">
    <location>
        <begin position="52"/>
        <end position="74"/>
    </location>
</feature>
<comment type="caution">
    <text evidence="3">The sequence shown here is derived from an EMBL/GenBank/DDBJ whole genome shotgun (WGS) entry which is preliminary data.</text>
</comment>
<keyword evidence="2" id="KW-0472">Membrane</keyword>
<feature type="compositionally biased region" description="Basic and acidic residues" evidence="1">
    <location>
        <begin position="310"/>
        <end position="324"/>
    </location>
</feature>
<gene>
    <name evidence="3" type="ORF">G6011_05360</name>
</gene>
<keyword evidence="2" id="KW-1133">Transmembrane helix</keyword>
<feature type="transmembrane region" description="Helical" evidence="2">
    <location>
        <begin position="12"/>
        <end position="31"/>
    </location>
</feature>
<evidence type="ECO:0000313" key="4">
    <source>
        <dbReference type="Proteomes" id="UP001199106"/>
    </source>
</evidence>
<sequence>MPHLKHTSQLSHRLLFLSIFHSICYLTSLVIERPRPVKTSLGERERAAVTEFPFVAISSAFMMITTTTTGSVFLDRAPLCPPPLTIQKKPRKPNFRRRIFRKSTPTYSDDQYVFGPLDDIIDEIKSDIWESPPDYSFDSSVFDWARPLEASWSWSVTPLPVSRTPSDHPLTIRKNRNSRSSASGSSFGDPMAFSRNNSHDEPENSGPVRCLHTTTFPSWPIVDVASNEATHLFTPPAFAASAEHMSAQQALGKVISGPETRDEPPKRRISKLRLFTSGLPLLRRQNTGETSVGAGNTSDTSSPTATEALAAHRETEEGSEVERPSDQAVVDYLRLNARKFVNFDDLVQQLLKSFSGKKLASVMSRIAKRLPSPSDLDDDVEAQMPGSKSLLPTTLRAAIRMFPETKLVTEEFQELSVAIELEGVLYNRKPLPDTSIDVIFVVDNGYYVTAACLEKSLDAINGALYHLGHGDRLALYTTHCTHRDVTGNRPEVLYPLQPVCADVEETIQGLTSRIAQSGSQLWDPPRPNPSMTDVILGIARSMQGKRLKADRTHVVVLSPVAHVLHDVSKSFPGLYIHRINPALLPYRREPEFQDTICLGDCCKNVFATNWSKYQSTSDCIKRILKNARSENPIGELSEVSVDIRTMSGCELLSVDGGKAIPWLFPGQVHTLFARIRVNKAETQSIKFDSKNPILNSCLNAHGLRQELLNAVRVGATKVHILDVQVLHQNSLHDARSWNYVESPLMLIRELGGLAPPQDTSMEFYKRQLFCKLAQGPADEANIMAEKTLSALPEYHEQAKKLLERMAQEIECHLAISEYEKKHRQRLPLCPGPIEIEGPHEWLDDMWVHRKNKHSGMHLA</sequence>
<keyword evidence="2" id="KW-0812">Transmembrane</keyword>
<feature type="compositionally biased region" description="Polar residues" evidence="1">
    <location>
        <begin position="284"/>
        <end position="305"/>
    </location>
</feature>
<evidence type="ECO:0000256" key="1">
    <source>
        <dbReference type="SAM" id="MobiDB-lite"/>
    </source>
</evidence>
<protein>
    <submittedName>
        <fullName evidence="3">Uncharacterized protein</fullName>
    </submittedName>
</protein>
<keyword evidence="4" id="KW-1185">Reference proteome</keyword>